<accession>A0A427YAB1</accession>
<keyword evidence="1" id="KW-0812">Transmembrane</keyword>
<keyword evidence="1" id="KW-1133">Transmembrane helix</keyword>
<evidence type="ECO:0000313" key="2">
    <source>
        <dbReference type="EMBL" id="RSH88042.1"/>
    </source>
</evidence>
<dbReference type="RefSeq" id="XP_028480250.1">
    <property type="nucleotide sequence ID" value="XM_028616393.1"/>
</dbReference>
<gene>
    <name evidence="2" type="ORF">EHS24_000567</name>
</gene>
<dbReference type="EMBL" id="RSCE01000001">
    <property type="protein sequence ID" value="RSH88042.1"/>
    <property type="molecule type" value="Genomic_DNA"/>
</dbReference>
<protein>
    <submittedName>
        <fullName evidence="2">Uncharacterized protein</fullName>
    </submittedName>
</protein>
<feature type="transmembrane region" description="Helical" evidence="1">
    <location>
        <begin position="28"/>
        <end position="51"/>
    </location>
</feature>
<reference evidence="2 3" key="1">
    <citation type="submission" date="2018-11" db="EMBL/GenBank/DDBJ databases">
        <title>Genome sequence of Apiotrichum porosum DSM 27194.</title>
        <authorList>
            <person name="Aliyu H."/>
            <person name="Gorte O."/>
            <person name="Ochsenreither K."/>
        </authorList>
    </citation>
    <scope>NUCLEOTIDE SEQUENCE [LARGE SCALE GENOMIC DNA]</scope>
    <source>
        <strain evidence="2 3">DSM 27194</strain>
    </source>
</reference>
<keyword evidence="1" id="KW-0472">Membrane</keyword>
<sequence>MQDGFDNWIDSQLRPDLAAIFANFNFRLILRILATAAFHICCIGLWISVWAPGFKWYNRHVVDAYKNPDADNKNVTPMQVVLILLGSVTILFPALIITPLAGFIVFA</sequence>
<comment type="caution">
    <text evidence="2">The sequence shown here is derived from an EMBL/GenBank/DDBJ whole genome shotgun (WGS) entry which is preliminary data.</text>
</comment>
<dbReference type="GeneID" id="39585110"/>
<evidence type="ECO:0000313" key="3">
    <source>
        <dbReference type="Proteomes" id="UP000279236"/>
    </source>
</evidence>
<keyword evidence="3" id="KW-1185">Reference proteome</keyword>
<name>A0A427YAB1_9TREE</name>
<dbReference type="AlphaFoldDB" id="A0A427YAB1"/>
<proteinExistence type="predicted"/>
<organism evidence="2 3">
    <name type="scientific">Apiotrichum porosum</name>
    <dbReference type="NCBI Taxonomy" id="105984"/>
    <lineage>
        <taxon>Eukaryota</taxon>
        <taxon>Fungi</taxon>
        <taxon>Dikarya</taxon>
        <taxon>Basidiomycota</taxon>
        <taxon>Agaricomycotina</taxon>
        <taxon>Tremellomycetes</taxon>
        <taxon>Trichosporonales</taxon>
        <taxon>Trichosporonaceae</taxon>
        <taxon>Apiotrichum</taxon>
    </lineage>
</organism>
<evidence type="ECO:0000256" key="1">
    <source>
        <dbReference type="SAM" id="Phobius"/>
    </source>
</evidence>
<feature type="transmembrane region" description="Helical" evidence="1">
    <location>
        <begin position="80"/>
        <end position="106"/>
    </location>
</feature>
<dbReference type="Proteomes" id="UP000279236">
    <property type="component" value="Unassembled WGS sequence"/>
</dbReference>